<dbReference type="OrthoDB" id="7995463at2759"/>
<dbReference type="Proteomes" id="UP000886998">
    <property type="component" value="Unassembled WGS sequence"/>
</dbReference>
<evidence type="ECO:0000256" key="1">
    <source>
        <dbReference type="ARBA" id="ARBA00012493"/>
    </source>
</evidence>
<evidence type="ECO:0000313" key="4">
    <source>
        <dbReference type="EMBL" id="GFY59584.1"/>
    </source>
</evidence>
<dbReference type="InterPro" id="IPR041588">
    <property type="entry name" value="Integrase_H2C2"/>
</dbReference>
<accession>A0A8X7CC86</accession>
<proteinExistence type="predicted"/>
<dbReference type="EMBL" id="BMAV01012681">
    <property type="protein sequence ID" value="GFY59584.1"/>
    <property type="molecule type" value="Genomic_DNA"/>
</dbReference>
<dbReference type="InterPro" id="IPR043128">
    <property type="entry name" value="Rev_trsase/Diguanyl_cyclase"/>
</dbReference>
<sequence>MANNLPTIPAFEAGTNSSESRRHWKEDFEDYLEALRYSLEACRELGLIQRLNMIYKSPIETLELILKEFSDVFTGTGRLKRIVKIKLKENSVPHVAAPRKVPLAIHYKVKKLSNMVEAGIISKVEEPTEWAMDEIYEEDEDINPDFDDIALGSPIVEEHCGLLRRTLLKARKANLKFNVLKTQLSQTSVNYLGHVLSDEGIKPDPKKIRAIEEFVTPNCKEDLQRFLGMVTYLAKFTPHLLNLTHNLRQLLKKDSVWIWDTNTERDFKLVKQAIMKSPCLKYFNGNKAVTVSVDANKTGLGAVLLQEGQPVAYGSVSLTQTQQRYAQIEKELMAVIYGLEHFNYYTYGRIVTVQTDHKPILCLSKKPYDTISLRLQRMLLRLNKYNIQLEYVPGKNLVIADALSRAQSTTDNFDEVLGQEVTVRINLLTQASPNKWEEIASLTAGDPEMQDVLFHINNGWPQKKKTKIAAQPYWHCKEELYSTKEGIICRGQRLVVPVKHRKEILKLLHVSHKGIVSSKIKAREYFYWPNLNRDVEEYVSKCKICQKYQRENQKEILINPEIPGRPWQKVA</sequence>
<dbReference type="Pfam" id="PF17921">
    <property type="entry name" value="Integrase_H2C2"/>
    <property type="match status" value="1"/>
</dbReference>
<feature type="domain" description="Reverse transcriptase/retrotransposon-derived protein RNase H-like" evidence="2">
    <location>
        <begin position="259"/>
        <end position="353"/>
    </location>
</feature>
<dbReference type="FunFam" id="3.30.70.270:FF:000023">
    <property type="entry name" value="Pol"/>
    <property type="match status" value="1"/>
</dbReference>
<dbReference type="AlphaFoldDB" id="A0A8X7CC86"/>
<feature type="domain" description="Integrase zinc-binding" evidence="3">
    <location>
        <begin position="496"/>
        <end position="549"/>
    </location>
</feature>
<gene>
    <name evidence="4" type="primary">pol</name>
    <name evidence="4" type="ORF">TNIN_245121</name>
</gene>
<name>A0A8X7CC86_9ARAC</name>
<organism evidence="4 5">
    <name type="scientific">Trichonephila inaurata madagascariensis</name>
    <dbReference type="NCBI Taxonomy" id="2747483"/>
    <lineage>
        <taxon>Eukaryota</taxon>
        <taxon>Metazoa</taxon>
        <taxon>Ecdysozoa</taxon>
        <taxon>Arthropoda</taxon>
        <taxon>Chelicerata</taxon>
        <taxon>Arachnida</taxon>
        <taxon>Araneae</taxon>
        <taxon>Araneomorphae</taxon>
        <taxon>Entelegynae</taxon>
        <taxon>Araneoidea</taxon>
        <taxon>Nephilidae</taxon>
        <taxon>Trichonephila</taxon>
        <taxon>Trichonephila inaurata</taxon>
    </lineage>
</organism>
<dbReference type="GO" id="GO:0003964">
    <property type="term" value="F:RNA-directed DNA polymerase activity"/>
    <property type="evidence" value="ECO:0007669"/>
    <property type="project" value="UniProtKB-EC"/>
</dbReference>
<dbReference type="PANTHER" id="PTHR37984:SF8">
    <property type="entry name" value="CCHC-TYPE DOMAIN-CONTAINING PROTEIN"/>
    <property type="match status" value="1"/>
</dbReference>
<dbReference type="InterPro" id="IPR041577">
    <property type="entry name" value="RT_RNaseH_2"/>
</dbReference>
<keyword evidence="5" id="KW-1185">Reference proteome</keyword>
<protein>
    <recommendedName>
        <fullName evidence="1">RNA-directed DNA polymerase</fullName>
        <ecNumber evidence="1">2.7.7.49</ecNumber>
    </recommendedName>
</protein>
<comment type="caution">
    <text evidence="4">The sequence shown here is derived from an EMBL/GenBank/DDBJ whole genome shotgun (WGS) entry which is preliminary data.</text>
</comment>
<dbReference type="Gene3D" id="1.10.340.70">
    <property type="match status" value="1"/>
</dbReference>
<evidence type="ECO:0000259" key="2">
    <source>
        <dbReference type="Pfam" id="PF17919"/>
    </source>
</evidence>
<dbReference type="FunFam" id="1.10.340.70:FF:000004">
    <property type="entry name" value="Retrovirus-related Pol polyprotein from transposon 297-like Protein"/>
    <property type="match status" value="1"/>
</dbReference>
<evidence type="ECO:0000313" key="5">
    <source>
        <dbReference type="Proteomes" id="UP000886998"/>
    </source>
</evidence>
<dbReference type="InterPro" id="IPR050951">
    <property type="entry name" value="Retrovirus_Pol_polyprotein"/>
</dbReference>
<dbReference type="SUPFAM" id="SSF56672">
    <property type="entry name" value="DNA/RNA polymerases"/>
    <property type="match status" value="1"/>
</dbReference>
<dbReference type="PANTHER" id="PTHR37984">
    <property type="entry name" value="PROTEIN CBG26694"/>
    <property type="match status" value="1"/>
</dbReference>
<dbReference type="Pfam" id="PF17919">
    <property type="entry name" value="RT_RNaseH_2"/>
    <property type="match status" value="1"/>
</dbReference>
<dbReference type="InterPro" id="IPR043502">
    <property type="entry name" value="DNA/RNA_pol_sf"/>
</dbReference>
<evidence type="ECO:0000259" key="3">
    <source>
        <dbReference type="Pfam" id="PF17921"/>
    </source>
</evidence>
<dbReference type="Gene3D" id="3.30.70.270">
    <property type="match status" value="2"/>
</dbReference>
<reference evidence="4" key="1">
    <citation type="submission" date="2020-08" db="EMBL/GenBank/DDBJ databases">
        <title>Multicomponent nature underlies the extraordinary mechanical properties of spider dragline silk.</title>
        <authorList>
            <person name="Kono N."/>
            <person name="Nakamura H."/>
            <person name="Mori M."/>
            <person name="Yoshida Y."/>
            <person name="Ohtoshi R."/>
            <person name="Malay A.D."/>
            <person name="Moran D.A.P."/>
            <person name="Tomita M."/>
            <person name="Numata K."/>
            <person name="Arakawa K."/>
        </authorList>
    </citation>
    <scope>NUCLEOTIDE SEQUENCE</scope>
</reference>
<dbReference type="EC" id="2.7.7.49" evidence="1"/>
<dbReference type="CDD" id="cd09274">
    <property type="entry name" value="RNase_HI_RT_Ty3"/>
    <property type="match status" value="1"/>
</dbReference>